<dbReference type="EMBL" id="CP025334">
    <property type="protein sequence ID" value="AZT97655.1"/>
    <property type="molecule type" value="Genomic_DNA"/>
</dbReference>
<evidence type="ECO:0000313" key="11">
    <source>
        <dbReference type="Proteomes" id="UP000282731"/>
    </source>
</evidence>
<dbReference type="Proteomes" id="UP000297736">
    <property type="component" value="Unassembled WGS sequence"/>
</dbReference>
<dbReference type="InterPro" id="IPR004561">
    <property type="entry name" value="IsoChor_synthase"/>
</dbReference>
<evidence type="ECO:0000313" key="7">
    <source>
        <dbReference type="EMBL" id="AZT97655.1"/>
    </source>
</evidence>
<proteinExistence type="inferred from homology"/>
<comment type="similarity">
    <text evidence="2">Belongs to the isochorismate synthase family.</text>
</comment>
<comment type="catalytic activity">
    <reaction evidence="1">
        <text>chorismate = isochorismate</text>
        <dbReference type="Rhea" id="RHEA:18985"/>
        <dbReference type="ChEBI" id="CHEBI:29748"/>
        <dbReference type="ChEBI" id="CHEBI:29780"/>
        <dbReference type="EC" id="5.4.4.2"/>
    </reaction>
</comment>
<protein>
    <recommendedName>
        <fullName evidence="3">isochorismate synthase</fullName>
        <ecNumber evidence="3">5.4.4.2</ecNumber>
    </recommendedName>
    <alternativeName>
        <fullName evidence="5">Isochorismate mutase</fullName>
    </alternativeName>
</protein>
<dbReference type="InterPro" id="IPR005801">
    <property type="entry name" value="ADC_synthase"/>
</dbReference>
<dbReference type="SUPFAM" id="SSF56322">
    <property type="entry name" value="ADC synthase"/>
    <property type="match status" value="1"/>
</dbReference>
<evidence type="ECO:0000313" key="9">
    <source>
        <dbReference type="EMBL" id="TGD36474.1"/>
    </source>
</evidence>
<reference evidence="7 11" key="4">
    <citation type="submission" date="2019-01" db="EMBL/GenBank/DDBJ databases">
        <title>Comparative genomic analysis of Brevibacterium aurantiacum sheds light on its evolution and its adaptation to smear-ripened cheeses.</title>
        <authorList>
            <person name="Moineau S."/>
        </authorList>
    </citation>
    <scope>NUCLEOTIDE SEQUENCE [LARGE SCALE GENOMIC DNA]</scope>
    <source>
        <strain evidence="7 11">SMQ-1420</strain>
    </source>
</reference>
<dbReference type="NCBIfam" id="TIGR00543">
    <property type="entry name" value="isochor_syn"/>
    <property type="match status" value="1"/>
</dbReference>
<evidence type="ECO:0000256" key="5">
    <source>
        <dbReference type="ARBA" id="ARBA00041564"/>
    </source>
</evidence>
<evidence type="ECO:0000313" key="8">
    <source>
        <dbReference type="EMBL" id="PCC16896.1"/>
    </source>
</evidence>
<evidence type="ECO:0000313" key="12">
    <source>
        <dbReference type="Proteomes" id="UP000297736"/>
    </source>
</evidence>
<reference evidence="8 10" key="1">
    <citation type="journal article" date="2017" name="Elife">
        <title>Extensive horizontal gene transfer in cheese-associated bacteria.</title>
        <authorList>
            <person name="Bonham K.S."/>
            <person name="Wolfe B.E."/>
            <person name="Dutton R.J."/>
        </authorList>
    </citation>
    <scope>NUCLEOTIDE SEQUENCE [LARGE SCALE GENOMIC DNA]</scope>
    <source>
        <strain evidence="8 10">JB5</strain>
    </source>
</reference>
<organism evidence="8 10">
    <name type="scientific">Brevibacterium aurantiacum</name>
    <dbReference type="NCBI Taxonomy" id="273384"/>
    <lineage>
        <taxon>Bacteria</taxon>
        <taxon>Bacillati</taxon>
        <taxon>Actinomycetota</taxon>
        <taxon>Actinomycetes</taxon>
        <taxon>Micrococcales</taxon>
        <taxon>Brevibacteriaceae</taxon>
        <taxon>Brevibacterium</taxon>
    </lineage>
</organism>
<dbReference type="PANTHER" id="PTHR42839:SF2">
    <property type="entry name" value="ISOCHORISMATE SYNTHASE ENTC"/>
    <property type="match status" value="1"/>
</dbReference>
<gene>
    <name evidence="8" type="ORF">CIK79_00435</name>
    <name evidence="7" type="ORF">CXR27_12080</name>
    <name evidence="9" type="ORF">EB834_19600</name>
</gene>
<dbReference type="EMBL" id="NRGX01000001">
    <property type="protein sequence ID" value="PCC16896.1"/>
    <property type="molecule type" value="Genomic_DNA"/>
</dbReference>
<dbReference type="Pfam" id="PF00425">
    <property type="entry name" value="Chorismate_bind"/>
    <property type="match status" value="1"/>
</dbReference>
<accession>A0A2A3WZP3</accession>
<evidence type="ECO:0000256" key="1">
    <source>
        <dbReference type="ARBA" id="ARBA00000799"/>
    </source>
</evidence>
<name>A0A2A3WZP3_BREAU</name>
<dbReference type="EMBL" id="RHFF01000033">
    <property type="protein sequence ID" value="TGD36474.1"/>
    <property type="molecule type" value="Genomic_DNA"/>
</dbReference>
<dbReference type="GO" id="GO:0008909">
    <property type="term" value="F:isochorismate synthase activity"/>
    <property type="evidence" value="ECO:0007669"/>
    <property type="project" value="UniProtKB-EC"/>
</dbReference>
<keyword evidence="4 9" id="KW-0413">Isomerase</keyword>
<evidence type="ECO:0000313" key="10">
    <source>
        <dbReference type="Proteomes" id="UP000218377"/>
    </source>
</evidence>
<evidence type="ECO:0000256" key="2">
    <source>
        <dbReference type="ARBA" id="ARBA00005297"/>
    </source>
</evidence>
<dbReference type="Proteomes" id="UP000218377">
    <property type="component" value="Unassembled WGS sequence"/>
</dbReference>
<feature type="domain" description="Chorismate-utilising enzyme C-terminal" evidence="6">
    <location>
        <begin position="116"/>
        <end position="368"/>
    </location>
</feature>
<dbReference type="Proteomes" id="UP000282731">
    <property type="component" value="Chromosome"/>
</dbReference>
<reference evidence="7 11" key="2">
    <citation type="submission" date="2017-12" db="EMBL/GenBank/DDBJ databases">
        <authorList>
            <person name="Levesque S."/>
        </authorList>
    </citation>
    <scope>NUCLEOTIDE SEQUENCE [LARGE SCALE GENOMIC DNA]</scope>
    <source>
        <strain evidence="7 11">SMQ-1420</strain>
    </source>
</reference>
<sequence>MHSHTPLFQLTTRNHRLRARGVAAELDPAAWTGKNVAQAAASLLAAAGRDSAETPLLVGAIPFDPSSPARLYVPEQVEWGPGTITQPELPAVDSDDRTDLPEDFGDLVVEGSENLSYCQAVEDAVERIQAGEASKVVLARQMRIRTAQPFDPDALYPALVRQNPYAYSFRMDTDGGTLLGATPELVLGSDRSGRVDSFPLAGSTPRHDDVVRDSTAAYRLLTSDKNLEEHGYVARAVETTMEEFADFVEAPSLPELVQTPRLWHLGSRITGRLREGRSALELLYALHPTPAVCGSPTAAAQRMIAELEDFDRGFFSGLIGWQDAEGNGEWALTLRCGLVDNRTATLYAGAGIVGGSIAAAEHEETAVKMSTFAKALGVSDLSAARAVPAS</sequence>
<dbReference type="InterPro" id="IPR015890">
    <property type="entry name" value="Chorismate_C"/>
</dbReference>
<dbReference type="Gene3D" id="3.60.120.10">
    <property type="entry name" value="Anthranilate synthase"/>
    <property type="match status" value="1"/>
</dbReference>
<evidence type="ECO:0000256" key="4">
    <source>
        <dbReference type="ARBA" id="ARBA00023235"/>
    </source>
</evidence>
<dbReference type="PANTHER" id="PTHR42839">
    <property type="entry name" value="ISOCHORISMATE SYNTHASE ENTC"/>
    <property type="match status" value="1"/>
</dbReference>
<dbReference type="AlphaFoldDB" id="A0A2A3WZP3"/>
<evidence type="ECO:0000256" key="3">
    <source>
        <dbReference type="ARBA" id="ARBA00012824"/>
    </source>
</evidence>
<dbReference type="EC" id="5.4.4.2" evidence="3"/>
<reference evidence="9 12" key="3">
    <citation type="submission" date="2018-10" db="EMBL/GenBank/DDBJ databases">
        <title>Brevibacterium genomes from Austrain hard cheese rinds.</title>
        <authorList>
            <person name="Anast J.M."/>
            <person name="Dzieciol M."/>
            <person name="Schultz D.L."/>
            <person name="Mann E."/>
            <person name="Wagner M."/>
            <person name="Schmitz-Esser S."/>
        </authorList>
    </citation>
    <scope>NUCLEOTIDE SEQUENCE [LARGE SCALE GENOMIC DNA]</scope>
    <source>
        <strain evidence="9 12">L261</strain>
    </source>
</reference>
<evidence type="ECO:0000259" key="6">
    <source>
        <dbReference type="Pfam" id="PF00425"/>
    </source>
</evidence>
<dbReference type="RefSeq" id="WP_096157142.1">
    <property type="nucleotide sequence ID" value="NZ_CP025334.1"/>
</dbReference>